<dbReference type="Proteomes" id="UP000192328">
    <property type="component" value="Unassembled WGS sequence"/>
</dbReference>
<name>A0AC61PLI7_9FIRM</name>
<proteinExistence type="predicted"/>
<evidence type="ECO:0000313" key="2">
    <source>
        <dbReference type="Proteomes" id="UP000192328"/>
    </source>
</evidence>
<comment type="caution">
    <text evidence="1">The sequence shown here is derived from an EMBL/GenBank/DDBJ whole genome shotgun (WGS) entry which is preliminary data.</text>
</comment>
<protein>
    <submittedName>
        <fullName evidence="1">Peptide-methionine (S)-S-oxide reductase</fullName>
    </submittedName>
</protein>
<evidence type="ECO:0000313" key="1">
    <source>
        <dbReference type="EMBL" id="SMC62895.1"/>
    </source>
</evidence>
<dbReference type="EMBL" id="FWXZ01000003">
    <property type="protein sequence ID" value="SMC62895.1"/>
    <property type="molecule type" value="Genomic_DNA"/>
</dbReference>
<organism evidence="1 2">
    <name type="scientific">Aristaeella lactis</name>
    <dbReference type="NCBI Taxonomy" id="3046383"/>
    <lineage>
        <taxon>Bacteria</taxon>
        <taxon>Bacillati</taxon>
        <taxon>Bacillota</taxon>
        <taxon>Clostridia</taxon>
        <taxon>Eubacteriales</taxon>
        <taxon>Aristaeellaceae</taxon>
        <taxon>Aristaeella</taxon>
    </lineage>
</organism>
<keyword evidence="2" id="KW-1185">Reference proteome</keyword>
<accession>A0AC61PLI7</accession>
<gene>
    <name evidence="1" type="ORF">SAMN06297397_1651</name>
</gene>
<sequence>MKTIWLAGGCFWGMQKFFDQFSGVLRTEVGYANGPDKAPSYEEVCADSGHAETLRIDYDETRISLTELLKYYFMVIDPLSVNRQGHDEGIQYRTGIYYTDETLLPEIRAVWQKEEEKAGAKLAVELEPLRNFFSAEEYHQKYLDKNPGGYCHIPNQYFSIGK</sequence>
<reference evidence="1" key="1">
    <citation type="submission" date="2017-04" db="EMBL/GenBank/DDBJ databases">
        <authorList>
            <person name="Varghese N."/>
            <person name="Submissions S."/>
        </authorList>
    </citation>
    <scope>NUCLEOTIDE SEQUENCE</scope>
    <source>
        <strain evidence="1">WTE2008</strain>
    </source>
</reference>